<dbReference type="EMBL" id="JANUAE010000003">
    <property type="protein sequence ID" value="MCS3709533.1"/>
    <property type="molecule type" value="Genomic_DNA"/>
</dbReference>
<feature type="domain" description="Formamidopyrimidine-DNA glycosylase catalytic" evidence="10">
    <location>
        <begin position="2"/>
        <end position="116"/>
    </location>
</feature>
<keyword evidence="3" id="KW-0227">DNA damage</keyword>
<dbReference type="Proteomes" id="UP001155027">
    <property type="component" value="Unassembled WGS sequence"/>
</dbReference>
<dbReference type="GO" id="GO:0008270">
    <property type="term" value="F:zinc ion binding"/>
    <property type="evidence" value="ECO:0007669"/>
    <property type="project" value="InterPro"/>
</dbReference>
<reference evidence="11" key="1">
    <citation type="submission" date="2022-08" db="EMBL/GenBank/DDBJ databases">
        <title>Genomic Encyclopedia of Type Strains, Phase V (KMG-V): Genome sequencing to study the core and pangenomes of soil and plant-associated prokaryotes.</title>
        <authorList>
            <person name="Whitman W."/>
        </authorList>
    </citation>
    <scope>NUCLEOTIDE SEQUENCE</scope>
    <source>
        <strain evidence="11">0</strain>
        <strain evidence="13">SP2016B</strain>
        <strain evidence="12">SP3049</strain>
    </source>
</reference>
<evidence type="ECO:0000259" key="10">
    <source>
        <dbReference type="PROSITE" id="PS51068"/>
    </source>
</evidence>
<evidence type="ECO:0000256" key="7">
    <source>
        <dbReference type="ARBA" id="ARBA00023239"/>
    </source>
</evidence>
<name>A0A9X2TH44_9BACT</name>
<dbReference type="EMBL" id="JANUAU010000006">
    <property type="protein sequence ID" value="MCS3678181.1"/>
    <property type="molecule type" value="Genomic_DNA"/>
</dbReference>
<evidence type="ECO:0000256" key="8">
    <source>
        <dbReference type="ARBA" id="ARBA00023268"/>
    </source>
</evidence>
<evidence type="ECO:0000313" key="14">
    <source>
        <dbReference type="Proteomes" id="UP001155027"/>
    </source>
</evidence>
<dbReference type="Gene3D" id="3.20.190.10">
    <property type="entry name" value="MutM-like, N-terminal"/>
    <property type="match status" value="1"/>
</dbReference>
<dbReference type="GO" id="GO:0140078">
    <property type="term" value="F:class I DNA-(apurinic or apyrimidinic site) endonuclease activity"/>
    <property type="evidence" value="ECO:0007669"/>
    <property type="project" value="UniProtKB-EC"/>
</dbReference>
<comment type="caution">
    <text evidence="11">The sequence shown here is derived from an EMBL/GenBank/DDBJ whole genome shotgun (WGS) entry which is preliminary data.</text>
</comment>
<evidence type="ECO:0000256" key="6">
    <source>
        <dbReference type="ARBA" id="ARBA00023204"/>
    </source>
</evidence>
<dbReference type="Proteomes" id="UP001155034">
    <property type="component" value="Unassembled WGS sequence"/>
</dbReference>
<dbReference type="InterPro" id="IPR015886">
    <property type="entry name" value="H2TH_FPG"/>
</dbReference>
<dbReference type="Pfam" id="PF06831">
    <property type="entry name" value="H2TH"/>
    <property type="match status" value="1"/>
</dbReference>
<dbReference type="EC" id="3.2.2.23" evidence="11"/>
<keyword evidence="6" id="KW-0234">DNA repair</keyword>
<evidence type="ECO:0000313" key="13">
    <source>
        <dbReference type="EMBL" id="MCS3864464.1"/>
    </source>
</evidence>
<dbReference type="Pfam" id="PF01149">
    <property type="entry name" value="Fapy_DNA_glyco"/>
    <property type="match status" value="1"/>
</dbReference>
<evidence type="ECO:0000313" key="12">
    <source>
        <dbReference type="EMBL" id="MCS3709533.1"/>
    </source>
</evidence>
<sequence length="265" mass="29235">MPELPDAVVYRRRLADAALDRPIADATVVDPLILGDGLEPHRLGEVLRGRTLTDTHRHGKHVFVRYGEETGWLALHFGMTGRVQVVPDGTMPEYAYVQVHFEDGGALAFECPRKFARVRLVDTPDAFVEAKDLGPDARRADVDAFLAPFASRRGAIKGRLLDQSVVAGLGNIYADEALYQEGIHPRTTVPELSETDLRGLYDAIQRVLDAAIAVDADPEALDPDRFMLPHRYGDEHCPKTGVPLDTETVSGRTAYFSPTRQSPPK</sequence>
<dbReference type="GO" id="GO:0008534">
    <property type="term" value="F:oxidized purine nucleobase lesion DNA N-glycosylase activity"/>
    <property type="evidence" value="ECO:0007669"/>
    <property type="project" value="UniProtKB-EC"/>
</dbReference>
<dbReference type="InterPro" id="IPR012319">
    <property type="entry name" value="FPG_cat"/>
</dbReference>
<keyword evidence="4 11" id="KW-0378">Hydrolase</keyword>
<gene>
    <name evidence="12" type="ORF">GGP61_001136</name>
    <name evidence="11" type="ORF">GGP71_002111</name>
    <name evidence="13" type="ORF">GGP82_001010</name>
</gene>
<evidence type="ECO:0000313" key="11">
    <source>
        <dbReference type="EMBL" id="MCS3678181.1"/>
    </source>
</evidence>
<dbReference type="AlphaFoldDB" id="A0A9X2TH44"/>
<dbReference type="Gene3D" id="1.10.8.50">
    <property type="match status" value="1"/>
</dbReference>
<dbReference type="GO" id="GO:0006284">
    <property type="term" value="P:base-excision repair"/>
    <property type="evidence" value="ECO:0007669"/>
    <property type="project" value="InterPro"/>
</dbReference>
<dbReference type="PANTHER" id="PTHR22993">
    <property type="entry name" value="FORMAMIDOPYRIMIDINE-DNA GLYCOSYLASE"/>
    <property type="match status" value="1"/>
</dbReference>
<dbReference type="SUPFAM" id="SSF46946">
    <property type="entry name" value="S13-like H2TH domain"/>
    <property type="match status" value="1"/>
</dbReference>
<dbReference type="RefSeq" id="WP_011403240.1">
    <property type="nucleotide sequence ID" value="NZ_CALTRY010000002.1"/>
</dbReference>
<dbReference type="PANTHER" id="PTHR22993:SF9">
    <property type="entry name" value="FORMAMIDOPYRIMIDINE-DNA GLYCOSYLASE"/>
    <property type="match status" value="1"/>
</dbReference>
<keyword evidence="5" id="KW-0238">DNA-binding</keyword>
<comment type="similarity">
    <text evidence="2">Belongs to the FPG family.</text>
</comment>
<dbReference type="SUPFAM" id="SSF81624">
    <property type="entry name" value="N-terminal domain of MutM-like DNA repair proteins"/>
    <property type="match status" value="1"/>
</dbReference>
<dbReference type="EC" id="4.2.99.18" evidence="11"/>
<accession>A0A9X2TH44</accession>
<dbReference type="SMART" id="SM01232">
    <property type="entry name" value="H2TH"/>
    <property type="match status" value="1"/>
</dbReference>
<proteinExistence type="inferred from homology"/>
<protein>
    <submittedName>
        <fullName evidence="11">Formamidopyrimidine-DNA glycosylase</fullName>
        <ecNumber evidence="11">3.2.2.23</ecNumber>
        <ecNumber evidence="11">4.2.99.18</ecNumber>
    </submittedName>
</protein>
<evidence type="ECO:0000256" key="1">
    <source>
        <dbReference type="ARBA" id="ARBA00001668"/>
    </source>
</evidence>
<evidence type="ECO:0000256" key="3">
    <source>
        <dbReference type="ARBA" id="ARBA00022763"/>
    </source>
</evidence>
<keyword evidence="7 11" id="KW-0456">Lyase</keyword>
<dbReference type="PROSITE" id="PS51068">
    <property type="entry name" value="FPG_CAT"/>
    <property type="match status" value="1"/>
</dbReference>
<dbReference type="CDD" id="cd08976">
    <property type="entry name" value="BaFpgNei_N_4"/>
    <property type="match status" value="1"/>
</dbReference>
<evidence type="ECO:0000256" key="2">
    <source>
        <dbReference type="ARBA" id="ARBA00009409"/>
    </source>
</evidence>
<dbReference type="EMBL" id="JANTYZ010000002">
    <property type="protein sequence ID" value="MCS3864464.1"/>
    <property type="molecule type" value="Genomic_DNA"/>
</dbReference>
<dbReference type="InterPro" id="IPR010979">
    <property type="entry name" value="Ribosomal_uS13-like_H2TH"/>
</dbReference>
<organism evidence="11 14">
    <name type="scientific">Salinibacter ruber</name>
    <dbReference type="NCBI Taxonomy" id="146919"/>
    <lineage>
        <taxon>Bacteria</taxon>
        <taxon>Pseudomonadati</taxon>
        <taxon>Rhodothermota</taxon>
        <taxon>Rhodothermia</taxon>
        <taxon>Rhodothermales</taxon>
        <taxon>Salinibacteraceae</taxon>
        <taxon>Salinibacter</taxon>
    </lineage>
</organism>
<dbReference type="SMART" id="SM00898">
    <property type="entry name" value="Fapy_DNA_glyco"/>
    <property type="match status" value="1"/>
</dbReference>
<comment type="catalytic activity">
    <reaction evidence="1">
        <text>Hydrolysis of DNA containing ring-opened 7-methylguanine residues, releasing 2,6-diamino-4-hydroxy-5-(N-methyl)formamidopyrimidine.</text>
        <dbReference type="EC" id="3.2.2.23"/>
    </reaction>
</comment>
<dbReference type="InterPro" id="IPR035937">
    <property type="entry name" value="FPG_N"/>
</dbReference>
<keyword evidence="8" id="KW-0511">Multifunctional enzyme</keyword>
<evidence type="ECO:0000256" key="5">
    <source>
        <dbReference type="ARBA" id="ARBA00023125"/>
    </source>
</evidence>
<dbReference type="GO" id="GO:0003684">
    <property type="term" value="F:damaged DNA binding"/>
    <property type="evidence" value="ECO:0007669"/>
    <property type="project" value="InterPro"/>
</dbReference>
<evidence type="ECO:0000256" key="4">
    <source>
        <dbReference type="ARBA" id="ARBA00022801"/>
    </source>
</evidence>
<keyword evidence="9 11" id="KW-0326">Glycosidase</keyword>
<evidence type="ECO:0000256" key="9">
    <source>
        <dbReference type="ARBA" id="ARBA00023295"/>
    </source>
</evidence>
<dbReference type="Proteomes" id="UP001155057">
    <property type="component" value="Unassembled WGS sequence"/>
</dbReference>